<name>W0I0W4_9GAMM</name>
<dbReference type="KEGG" id="sod:Sant_3077"/>
<dbReference type="AlphaFoldDB" id="W0I0W4"/>
<evidence type="ECO:0000256" key="2">
    <source>
        <dbReference type="ARBA" id="ARBA00010992"/>
    </source>
</evidence>
<feature type="transmembrane region" description="Helical" evidence="9">
    <location>
        <begin position="183"/>
        <end position="202"/>
    </location>
</feature>
<dbReference type="Proteomes" id="UP000019028">
    <property type="component" value="Chromosome"/>
</dbReference>
<keyword evidence="4 9" id="KW-0812">Transmembrane</keyword>
<evidence type="ECO:0000256" key="6">
    <source>
        <dbReference type="ARBA" id="ARBA00023136"/>
    </source>
</evidence>
<feature type="region of interest" description="Disordered" evidence="8">
    <location>
        <begin position="463"/>
        <end position="500"/>
    </location>
</feature>
<comment type="subcellular location">
    <subcellularLocation>
        <location evidence="1">Endomembrane system</location>
        <topology evidence="1">Multi-pass membrane protein</topology>
    </subcellularLocation>
</comment>
<dbReference type="PANTHER" id="PTHR48020">
    <property type="entry name" value="PROTON MYO-INOSITOL COTRANSPORTER"/>
    <property type="match status" value="1"/>
</dbReference>
<evidence type="ECO:0000256" key="5">
    <source>
        <dbReference type="ARBA" id="ARBA00022989"/>
    </source>
</evidence>
<keyword evidence="3 7" id="KW-0813">Transport</keyword>
<evidence type="ECO:0000259" key="10">
    <source>
        <dbReference type="PROSITE" id="PS50850"/>
    </source>
</evidence>
<evidence type="ECO:0000313" key="11">
    <source>
        <dbReference type="EMBL" id="AHF78083.1"/>
    </source>
</evidence>
<keyword evidence="11" id="KW-0762">Sugar transport</keyword>
<feature type="transmembrane region" description="Helical" evidence="9">
    <location>
        <begin position="120"/>
        <end position="141"/>
    </location>
</feature>
<dbReference type="NCBIfam" id="TIGR00879">
    <property type="entry name" value="SP"/>
    <property type="match status" value="1"/>
</dbReference>
<evidence type="ECO:0000256" key="3">
    <source>
        <dbReference type="ARBA" id="ARBA00022448"/>
    </source>
</evidence>
<feature type="transmembrane region" description="Helical" evidence="9">
    <location>
        <begin position="297"/>
        <end position="317"/>
    </location>
</feature>
<protein>
    <submittedName>
        <fullName evidence="11">Sugar transporter</fullName>
    </submittedName>
</protein>
<dbReference type="PRINTS" id="PR00171">
    <property type="entry name" value="SUGRTRNSPORT"/>
</dbReference>
<dbReference type="OrthoDB" id="5368493at2"/>
<feature type="transmembrane region" description="Helical" evidence="9">
    <location>
        <begin position="262"/>
        <end position="285"/>
    </location>
</feature>
<comment type="similarity">
    <text evidence="2 7">Belongs to the major facilitator superfamily. Sugar transporter (TC 2.A.1.1) family.</text>
</comment>
<dbReference type="InterPro" id="IPR003663">
    <property type="entry name" value="Sugar/inositol_transpt"/>
</dbReference>
<dbReference type="PATRIC" id="fig|1239307.3.peg.3390"/>
<dbReference type="InterPro" id="IPR050814">
    <property type="entry name" value="Myo-inositol_Transporter"/>
</dbReference>
<dbReference type="EMBL" id="CP006569">
    <property type="protein sequence ID" value="AHF78083.1"/>
    <property type="molecule type" value="Genomic_DNA"/>
</dbReference>
<evidence type="ECO:0000256" key="1">
    <source>
        <dbReference type="ARBA" id="ARBA00004127"/>
    </source>
</evidence>
<feature type="compositionally biased region" description="Low complexity" evidence="8">
    <location>
        <begin position="470"/>
        <end position="482"/>
    </location>
</feature>
<keyword evidence="12" id="KW-1185">Reference proteome</keyword>
<dbReference type="InterPro" id="IPR005828">
    <property type="entry name" value="MFS_sugar_transport-like"/>
</dbReference>
<accession>W0I0W4</accession>
<dbReference type="PANTHER" id="PTHR48020:SF12">
    <property type="entry name" value="PROTON MYO-INOSITOL COTRANSPORTER"/>
    <property type="match status" value="1"/>
</dbReference>
<dbReference type="SUPFAM" id="SSF103473">
    <property type="entry name" value="MFS general substrate transporter"/>
    <property type="match status" value="1"/>
</dbReference>
<dbReference type="GO" id="GO:0005886">
    <property type="term" value="C:plasma membrane"/>
    <property type="evidence" value="ECO:0007669"/>
    <property type="project" value="UniProtKB-SubCell"/>
</dbReference>
<dbReference type="InterPro" id="IPR036259">
    <property type="entry name" value="MFS_trans_sf"/>
</dbReference>
<dbReference type="InterPro" id="IPR020846">
    <property type="entry name" value="MFS_dom"/>
</dbReference>
<reference evidence="11 12" key="1">
    <citation type="journal article" date="2014" name="Genome Biol. Evol.">
        <title>Genome degeneration and adaptation in a nascent stage of symbiosis.</title>
        <authorList>
            <person name="Oakeson K.F."/>
            <person name="Gil R."/>
            <person name="Clayton A.L."/>
            <person name="Dunn D.M."/>
            <person name="von Niederhausern A.C."/>
            <person name="Hamil C."/>
            <person name="Aoyagi A."/>
            <person name="Duval B."/>
            <person name="Baca A."/>
            <person name="Silva F.J."/>
            <person name="Vallier A."/>
            <person name="Jackson D.G."/>
            <person name="Latorre A."/>
            <person name="Weiss R.B."/>
            <person name="Heddi A."/>
            <person name="Moya A."/>
            <person name="Dale C."/>
        </authorList>
    </citation>
    <scope>NUCLEOTIDE SEQUENCE [LARGE SCALE GENOMIC DNA]</scope>
    <source>
        <strain evidence="11 12">HS1</strain>
    </source>
</reference>
<keyword evidence="5 9" id="KW-1133">Transmembrane helix</keyword>
<feature type="transmembrane region" description="Helical" evidence="9">
    <location>
        <begin position="62"/>
        <end position="82"/>
    </location>
</feature>
<dbReference type="Pfam" id="PF00083">
    <property type="entry name" value="Sugar_tr"/>
    <property type="match status" value="1"/>
</dbReference>
<dbReference type="PROSITE" id="PS00216">
    <property type="entry name" value="SUGAR_TRANSPORT_1"/>
    <property type="match status" value="1"/>
</dbReference>
<gene>
    <name evidence="11" type="ORF">Sant_3077</name>
</gene>
<feature type="domain" description="Major facilitator superfamily (MFS) profile" evidence="10">
    <location>
        <begin position="29"/>
        <end position="449"/>
    </location>
</feature>
<feature type="transmembrane region" description="Helical" evidence="9">
    <location>
        <begin position="395"/>
        <end position="415"/>
    </location>
</feature>
<organism evidence="11 12">
    <name type="scientific">Sodalis praecaptivus</name>
    <dbReference type="NCBI Taxonomy" id="1239307"/>
    <lineage>
        <taxon>Bacteria</taxon>
        <taxon>Pseudomonadati</taxon>
        <taxon>Pseudomonadota</taxon>
        <taxon>Gammaproteobacteria</taxon>
        <taxon>Enterobacterales</taxon>
        <taxon>Bruguierivoracaceae</taxon>
        <taxon>Sodalis</taxon>
    </lineage>
</organism>
<dbReference type="Gene3D" id="1.20.1250.20">
    <property type="entry name" value="MFS general substrate transporter like domains"/>
    <property type="match status" value="1"/>
</dbReference>
<evidence type="ECO:0000256" key="4">
    <source>
        <dbReference type="ARBA" id="ARBA00022692"/>
    </source>
</evidence>
<feature type="transmembrane region" description="Helical" evidence="9">
    <location>
        <begin position="21"/>
        <end position="42"/>
    </location>
</feature>
<proteinExistence type="inferred from homology"/>
<dbReference type="InterPro" id="IPR005829">
    <property type="entry name" value="Sugar_transporter_CS"/>
</dbReference>
<dbReference type="HOGENOM" id="CLU_001265_30_5_6"/>
<evidence type="ECO:0000256" key="8">
    <source>
        <dbReference type="SAM" id="MobiDB-lite"/>
    </source>
</evidence>
<feature type="transmembrane region" description="Helical" evidence="9">
    <location>
        <begin position="94"/>
        <end position="114"/>
    </location>
</feature>
<sequence length="500" mass="52915">MNRIPPEGAAAFGVARSAPRPISVAIILSIMISAVGGIIYGYDTGIIGGAVAIIGNAFHLGSLMQGVVVSASLLGAMAGALTAGPLADRCGRKIILCLAGAIFAAGAAISAFSGNVAVLLAARILLGTGVGACLVLVPVYIAELAPAPIRGMLVASFQLLITLGILLAYGVNALAESGGAWRVPLGIAALFGAILACGALFITESPRWLISLHRRDEARRILITLRGTDKVEKELRATERLNEKERHDVTWRELWRGPVRHMVIIGALVAFLCNACGINLVIYFAPQILQSSGFDTASSWLGTLGLGATNVVFTLVGMLTVDRIGRRPLLIGGAIGLTLCMTLMASTLTFSPFVGSGWLALGALTGYIVMYALSPGVLCFLIISEIAPLRARAKVTSLSIFINFSANLMVALLSLPMLARLGAASTFWIFAAICAVFVWFSFHVPETRGKSLEDVEHAFRQRHRERQRQASANSAGSGLSLARRAQGAGDEAERKNRRWR</sequence>
<dbReference type="RefSeq" id="WP_025423221.1">
    <property type="nucleotide sequence ID" value="NZ_CP006569.1"/>
</dbReference>
<evidence type="ECO:0000313" key="12">
    <source>
        <dbReference type="Proteomes" id="UP000019028"/>
    </source>
</evidence>
<feature type="transmembrane region" description="Helical" evidence="9">
    <location>
        <begin position="329"/>
        <end position="351"/>
    </location>
</feature>
<evidence type="ECO:0000256" key="7">
    <source>
        <dbReference type="RuleBase" id="RU003346"/>
    </source>
</evidence>
<keyword evidence="6 9" id="KW-0472">Membrane</keyword>
<dbReference type="PROSITE" id="PS50850">
    <property type="entry name" value="MFS"/>
    <property type="match status" value="1"/>
</dbReference>
<feature type="transmembrane region" description="Helical" evidence="9">
    <location>
        <begin position="421"/>
        <end position="442"/>
    </location>
</feature>
<evidence type="ECO:0000256" key="9">
    <source>
        <dbReference type="SAM" id="Phobius"/>
    </source>
</evidence>
<feature type="transmembrane region" description="Helical" evidence="9">
    <location>
        <begin position="153"/>
        <end position="171"/>
    </location>
</feature>
<dbReference type="GO" id="GO:0022857">
    <property type="term" value="F:transmembrane transporter activity"/>
    <property type="evidence" value="ECO:0007669"/>
    <property type="project" value="InterPro"/>
</dbReference>
<feature type="transmembrane region" description="Helical" evidence="9">
    <location>
        <begin position="357"/>
        <end position="383"/>
    </location>
</feature>